<feature type="region of interest" description="Disordered" evidence="2">
    <location>
        <begin position="484"/>
        <end position="505"/>
    </location>
</feature>
<dbReference type="PANTHER" id="PTHR14845">
    <property type="entry name" value="COILED-COIL DOMAIN-CONTAINING 166"/>
    <property type="match status" value="1"/>
</dbReference>
<sequence length="505" mass="58550">MVTVQTNTDSSLSSVPSPSNLRFLSPAEMPTIKASKTKRVKGGKGKKNGKRVSKPERETDVETARANAALWELKLKVTDQDLAECREAHFSLACLNERLTNKLHRSEEDSMDMSRYWQRKVEEHEQEVRNLKEDMKRQEELALNEKNKMAQDIRMIQDKVKDLKEIKAQLEQELSDMRESMDAADKNHRENIYKIEDNHLNGMENLKREVEKRSNLEIAKLKLDHHESVVRLENAFRSASKENHRLSEMLKNTTKEAEDLKKLTHSLSEKNTTLALEKDMLDLTVRKNTAEMEALKKKLSELKAKSASLEQTVVQTEVKLEHQEKKERMNLVTIQASQVELDKLQNVLLMRENEIKHVKQLAGTIVTRRREVERFFHEALDHVREEMVSSRLQYKKEALQDYQWKLKEATAGKIKFPPICTFNNNPNSTNSVYTSKEEAVKWPCPQGSEVQISDLSWEQKEQVLMLLFAKMNGQTERKSVQHLVRPLRSRRTAADTDTAEKNAPE</sequence>
<evidence type="ECO:0000256" key="2">
    <source>
        <dbReference type="SAM" id="MobiDB-lite"/>
    </source>
</evidence>
<proteinExistence type="predicted"/>
<evidence type="ECO:0000313" key="3">
    <source>
        <dbReference type="EMBL" id="SBR07525.1"/>
    </source>
</evidence>
<accession>A0A1A8JCY9</accession>
<dbReference type="PANTHER" id="PTHR14845:SF5">
    <property type="entry name" value="BASAL BODY-ORIENTATION FACTOR 1"/>
    <property type="match status" value="1"/>
</dbReference>
<organism evidence="3">
    <name type="scientific">Nothobranchius kuhntae</name>
    <name type="common">Beira killifish</name>
    <dbReference type="NCBI Taxonomy" id="321403"/>
    <lineage>
        <taxon>Eukaryota</taxon>
        <taxon>Metazoa</taxon>
        <taxon>Chordata</taxon>
        <taxon>Craniata</taxon>
        <taxon>Vertebrata</taxon>
        <taxon>Euteleostomi</taxon>
        <taxon>Actinopterygii</taxon>
        <taxon>Neopterygii</taxon>
        <taxon>Teleostei</taxon>
        <taxon>Neoteleostei</taxon>
        <taxon>Acanthomorphata</taxon>
        <taxon>Ovalentaria</taxon>
        <taxon>Atherinomorphae</taxon>
        <taxon>Cyprinodontiformes</taxon>
        <taxon>Nothobranchiidae</taxon>
        <taxon>Nothobranchius</taxon>
    </lineage>
</organism>
<name>A0A1A8JCY9_NOTKU</name>
<feature type="compositionally biased region" description="Low complexity" evidence="2">
    <location>
        <begin position="10"/>
        <end position="19"/>
    </location>
</feature>
<feature type="compositionally biased region" description="Basic and acidic residues" evidence="2">
    <location>
        <begin position="492"/>
        <end position="505"/>
    </location>
</feature>
<gene>
    <name evidence="3" type="primary">CCDC176</name>
</gene>
<reference evidence="3" key="2">
    <citation type="submission" date="2016-06" db="EMBL/GenBank/DDBJ databases">
        <title>The genome of a short-lived fish provides insights into sex chromosome evolution and the genetic control of aging.</title>
        <authorList>
            <person name="Reichwald K."/>
            <person name="Felder M."/>
            <person name="Petzold A."/>
            <person name="Koch P."/>
            <person name="Groth M."/>
            <person name="Platzer M."/>
        </authorList>
    </citation>
    <scope>NUCLEOTIDE SEQUENCE</scope>
    <source>
        <tissue evidence="3">Brain</tissue>
    </source>
</reference>
<protein>
    <submittedName>
        <fullName evidence="3">Coiled-coil domain containing 176</fullName>
    </submittedName>
</protein>
<dbReference type="EMBL" id="HAED01020891">
    <property type="protein sequence ID" value="SBR07525.1"/>
    <property type="molecule type" value="Transcribed_RNA"/>
</dbReference>
<feature type="region of interest" description="Disordered" evidence="2">
    <location>
        <begin position="1"/>
        <end position="62"/>
    </location>
</feature>
<feature type="coiled-coil region" evidence="1">
    <location>
        <begin position="114"/>
        <end position="187"/>
    </location>
</feature>
<feature type="compositionally biased region" description="Basic residues" evidence="2">
    <location>
        <begin position="35"/>
        <end position="52"/>
    </location>
</feature>
<keyword evidence="1" id="KW-0175">Coiled coil</keyword>
<dbReference type="AlphaFoldDB" id="A0A1A8JCY9"/>
<feature type="compositionally biased region" description="Basic and acidic residues" evidence="2">
    <location>
        <begin position="53"/>
        <end position="62"/>
    </location>
</feature>
<reference evidence="3" key="1">
    <citation type="submission" date="2016-05" db="EMBL/GenBank/DDBJ databases">
        <authorList>
            <person name="Lavstsen T."/>
            <person name="Jespersen J.S."/>
        </authorList>
    </citation>
    <scope>NUCLEOTIDE SEQUENCE</scope>
    <source>
        <tissue evidence="3">Brain</tissue>
    </source>
</reference>
<feature type="coiled-coil region" evidence="1">
    <location>
        <begin position="243"/>
        <end position="326"/>
    </location>
</feature>
<evidence type="ECO:0000256" key="1">
    <source>
        <dbReference type="SAM" id="Coils"/>
    </source>
</evidence>